<dbReference type="EMBL" id="JAYRBN010000117">
    <property type="protein sequence ID" value="KAL2719911.1"/>
    <property type="molecule type" value="Genomic_DNA"/>
</dbReference>
<sequence length="83" mass="9685">MQRTYEGVAKVVSSHPELTNKVHNDDKVTSSYNIKNHVTADEQEQRTGHFKEQWDTSCADHLLCNICYSKKKYAKEYCLPKQH</sequence>
<dbReference type="Proteomes" id="UP001607303">
    <property type="component" value="Unassembled WGS sequence"/>
</dbReference>
<proteinExistence type="predicted"/>
<accession>A0ABD2AH11</accession>
<evidence type="ECO:0000313" key="1">
    <source>
        <dbReference type="EMBL" id="KAL2719911.1"/>
    </source>
</evidence>
<organism evidence="1 2">
    <name type="scientific">Vespula maculifrons</name>
    <name type="common">Eastern yellow jacket</name>
    <name type="synonym">Wasp</name>
    <dbReference type="NCBI Taxonomy" id="7453"/>
    <lineage>
        <taxon>Eukaryota</taxon>
        <taxon>Metazoa</taxon>
        <taxon>Ecdysozoa</taxon>
        <taxon>Arthropoda</taxon>
        <taxon>Hexapoda</taxon>
        <taxon>Insecta</taxon>
        <taxon>Pterygota</taxon>
        <taxon>Neoptera</taxon>
        <taxon>Endopterygota</taxon>
        <taxon>Hymenoptera</taxon>
        <taxon>Apocrita</taxon>
        <taxon>Aculeata</taxon>
        <taxon>Vespoidea</taxon>
        <taxon>Vespidae</taxon>
        <taxon>Vespinae</taxon>
        <taxon>Vespula</taxon>
    </lineage>
</organism>
<reference evidence="1 2" key="1">
    <citation type="journal article" date="2024" name="Ann. Entomol. Soc. Am.">
        <title>Genomic analyses of the southern and eastern yellowjacket wasps (Hymenoptera: Vespidae) reveal evolutionary signatures of social life.</title>
        <authorList>
            <person name="Catto M.A."/>
            <person name="Caine P.B."/>
            <person name="Orr S.E."/>
            <person name="Hunt B.G."/>
            <person name="Goodisman M.A.D."/>
        </authorList>
    </citation>
    <scope>NUCLEOTIDE SEQUENCE [LARGE SCALE GENOMIC DNA]</scope>
    <source>
        <strain evidence="1">232</strain>
        <tissue evidence="1">Head and thorax</tissue>
    </source>
</reference>
<evidence type="ECO:0000313" key="2">
    <source>
        <dbReference type="Proteomes" id="UP001607303"/>
    </source>
</evidence>
<dbReference type="AlphaFoldDB" id="A0ABD2AH11"/>
<comment type="caution">
    <text evidence="1">The sequence shown here is derived from an EMBL/GenBank/DDBJ whole genome shotgun (WGS) entry which is preliminary data.</text>
</comment>
<name>A0ABD2AH11_VESMC</name>
<gene>
    <name evidence="1" type="ORF">V1477_021058</name>
</gene>
<protein>
    <submittedName>
        <fullName evidence="1">Uncharacterized protein</fullName>
    </submittedName>
</protein>
<keyword evidence="2" id="KW-1185">Reference proteome</keyword>